<evidence type="ECO:0000256" key="6">
    <source>
        <dbReference type="ARBA" id="ARBA00023163"/>
    </source>
</evidence>
<dbReference type="GO" id="GO:0003677">
    <property type="term" value="F:DNA binding"/>
    <property type="evidence" value="ECO:0007669"/>
    <property type="project" value="UniProtKB-UniRule"/>
</dbReference>
<dbReference type="Proteomes" id="UP001139263">
    <property type="component" value="Unassembled WGS sequence"/>
</dbReference>
<dbReference type="InterPro" id="IPR041908">
    <property type="entry name" value="CtsR_C_sf"/>
</dbReference>
<keyword evidence="5 7" id="KW-0238">DNA-binding</keyword>
<dbReference type="RefSeq" id="WP_241714777.1">
    <property type="nucleotide sequence ID" value="NZ_JALBUF010000006.1"/>
</dbReference>
<reference evidence="10" key="1">
    <citation type="submission" date="2022-03" db="EMBL/GenBank/DDBJ databases">
        <title>Draft Genome Sequence of Firmicute Strain S0AB, a Heterotrophic Iron/Sulfur-Oxidizing Extreme Acidophile.</title>
        <authorList>
            <person name="Vergara E."/>
            <person name="Pakostova E."/>
            <person name="Johnson D.B."/>
            <person name="Holmes D.S."/>
        </authorList>
    </citation>
    <scope>NUCLEOTIDE SEQUENCE</scope>
    <source>
        <strain evidence="10">S0AB</strain>
    </source>
</reference>
<evidence type="ECO:0000259" key="9">
    <source>
        <dbReference type="Pfam" id="PF17727"/>
    </source>
</evidence>
<accession>A0A9X2ACK9</accession>
<evidence type="ECO:0000256" key="1">
    <source>
        <dbReference type="ARBA" id="ARBA00010189"/>
    </source>
</evidence>
<gene>
    <name evidence="10" type="primary">ctsr</name>
    <name evidence="10" type="ORF">MM817_02170</name>
</gene>
<evidence type="ECO:0000256" key="3">
    <source>
        <dbReference type="ARBA" id="ARBA00022491"/>
    </source>
</evidence>
<organism evidence="10 11">
    <name type="scientific">Sulfoacidibacillus ferrooxidans</name>
    <dbReference type="NCBI Taxonomy" id="2005001"/>
    <lineage>
        <taxon>Bacteria</taxon>
        <taxon>Bacillati</taxon>
        <taxon>Bacillota</taxon>
        <taxon>Bacilli</taxon>
        <taxon>Bacillales</taxon>
        <taxon>Alicyclobacillaceae</taxon>
        <taxon>Sulfoacidibacillus</taxon>
    </lineage>
</organism>
<dbReference type="InterPro" id="IPR041902">
    <property type="entry name" value="CtsR_N_sf"/>
</dbReference>
<feature type="domain" description="CtsR C-terminal dimerization" evidence="9">
    <location>
        <begin position="83"/>
        <end position="146"/>
    </location>
</feature>
<dbReference type="EMBL" id="JALBUF010000006">
    <property type="protein sequence ID" value="MCI0183879.1"/>
    <property type="molecule type" value="Genomic_DNA"/>
</dbReference>
<proteinExistence type="inferred from homology"/>
<dbReference type="PIRSF" id="PIRSF010607">
    <property type="entry name" value="Txn_repr_CtsR"/>
    <property type="match status" value="1"/>
</dbReference>
<dbReference type="GO" id="GO:0006355">
    <property type="term" value="P:regulation of DNA-templated transcription"/>
    <property type="evidence" value="ECO:0007669"/>
    <property type="project" value="UniProtKB-UniRule"/>
</dbReference>
<evidence type="ECO:0000256" key="7">
    <source>
        <dbReference type="PIRNR" id="PIRNR010607"/>
    </source>
</evidence>
<comment type="caution">
    <text evidence="10">The sequence shown here is derived from an EMBL/GenBank/DDBJ whole genome shotgun (WGS) entry which is preliminary data.</text>
</comment>
<evidence type="ECO:0000256" key="2">
    <source>
        <dbReference type="ARBA" id="ARBA00014129"/>
    </source>
</evidence>
<dbReference type="Gene3D" id="1.10.1200.150">
    <property type="entry name" value="Transcriptional regulator CtsR, C-terminal domain"/>
    <property type="match status" value="1"/>
</dbReference>
<evidence type="ECO:0000256" key="5">
    <source>
        <dbReference type="ARBA" id="ARBA00023125"/>
    </source>
</evidence>
<protein>
    <recommendedName>
        <fullName evidence="2 7">Transcriptional regulator CtsR</fullName>
    </recommendedName>
</protein>
<dbReference type="Gene3D" id="3.30.56.130">
    <property type="entry name" value="Transcriptional regulator CtsR, winged HTH domain"/>
    <property type="match status" value="1"/>
</dbReference>
<keyword evidence="3 7" id="KW-0678">Repressor</keyword>
<sequence length="158" mass="17607">MRSTADLIEAYLSDLIEKSANGVVEVQRNELAEVFSCVPSQINYVIATRFTLERGYIVESKRGGGGYIRIRRVATVDLHEVGQLIRNVGDRIAQREAEGILWRLETDGVLSAREACMLRTAVSREVLILPLPERDMLRARLLASMLAALYANRTGDSS</sequence>
<feature type="domain" description="CtsR N-terminal HTH" evidence="8">
    <location>
        <begin position="4"/>
        <end position="73"/>
    </location>
</feature>
<dbReference type="InterPro" id="IPR008463">
    <property type="entry name" value="CtsR"/>
</dbReference>
<dbReference type="InterPro" id="IPR040465">
    <property type="entry name" value="CtsR_N"/>
</dbReference>
<dbReference type="Pfam" id="PF05848">
    <property type="entry name" value="CtsR"/>
    <property type="match status" value="1"/>
</dbReference>
<evidence type="ECO:0000256" key="4">
    <source>
        <dbReference type="ARBA" id="ARBA00023015"/>
    </source>
</evidence>
<keyword evidence="6 7" id="KW-0804">Transcription</keyword>
<dbReference type="AlphaFoldDB" id="A0A9X2ACK9"/>
<name>A0A9X2ACK9_9BACL</name>
<evidence type="ECO:0000313" key="10">
    <source>
        <dbReference type="EMBL" id="MCI0183879.1"/>
    </source>
</evidence>
<dbReference type="Pfam" id="PF17727">
    <property type="entry name" value="CtsR_C"/>
    <property type="match status" value="1"/>
</dbReference>
<evidence type="ECO:0000313" key="11">
    <source>
        <dbReference type="Proteomes" id="UP001139263"/>
    </source>
</evidence>
<keyword evidence="11" id="KW-1185">Reference proteome</keyword>
<comment type="similarity">
    <text evidence="1 7">Belongs to the CtsR family.</text>
</comment>
<dbReference type="InterPro" id="IPR041473">
    <property type="entry name" value="CtsR_C"/>
</dbReference>
<evidence type="ECO:0000259" key="8">
    <source>
        <dbReference type="Pfam" id="PF05848"/>
    </source>
</evidence>
<keyword evidence="4 7" id="KW-0805">Transcription regulation</keyword>